<dbReference type="AlphaFoldDB" id="A0AAN7GUR7"/>
<name>A0AAN7GUR7_9PEZI</name>
<evidence type="ECO:0000313" key="2">
    <source>
        <dbReference type="EMBL" id="KAK4224793.1"/>
    </source>
</evidence>
<dbReference type="EMBL" id="MU865383">
    <property type="protein sequence ID" value="KAK4224793.1"/>
    <property type="molecule type" value="Genomic_DNA"/>
</dbReference>
<evidence type="ECO:0000256" key="1">
    <source>
        <dbReference type="SAM" id="MobiDB-lite"/>
    </source>
</evidence>
<accession>A0AAN7GUR7</accession>
<organism evidence="2 3">
    <name type="scientific">Podospora fimiseda</name>
    <dbReference type="NCBI Taxonomy" id="252190"/>
    <lineage>
        <taxon>Eukaryota</taxon>
        <taxon>Fungi</taxon>
        <taxon>Dikarya</taxon>
        <taxon>Ascomycota</taxon>
        <taxon>Pezizomycotina</taxon>
        <taxon>Sordariomycetes</taxon>
        <taxon>Sordariomycetidae</taxon>
        <taxon>Sordariales</taxon>
        <taxon>Podosporaceae</taxon>
        <taxon>Podospora</taxon>
    </lineage>
</organism>
<feature type="compositionally biased region" description="Polar residues" evidence="1">
    <location>
        <begin position="237"/>
        <end position="252"/>
    </location>
</feature>
<sequence>MAPVPWRCSLAMKSVMMSFAAHRSCPNSPGIAMQEFAPNMVFTSPQNDAVNLISVVNQPWLGMTGKYLGGVDLATTRSMDAKPWLLESKGIEDDRRTTQNIKYFEKFDFLDLFSRRSTTLIFPQPTLNTNETTSHIGLGLIRAGVQRTTALSPSWFRRLSCLTHGFKEVQQWKKGQQQRLYPPSSGTRHTIFDLKVCLPINKSASTWNISEDDSEPVSRRSSQHKSHSTTVGGRRQSVGTTPRTQRASMSSSSLLRIDPLRVVLRKLHEEFKDREVKESKKDISEDEIPRSLPLVLGGGPF</sequence>
<dbReference type="Proteomes" id="UP001301958">
    <property type="component" value="Unassembled WGS sequence"/>
</dbReference>
<reference evidence="2" key="1">
    <citation type="journal article" date="2023" name="Mol. Phylogenet. Evol.">
        <title>Genome-scale phylogeny and comparative genomics of the fungal order Sordariales.</title>
        <authorList>
            <person name="Hensen N."/>
            <person name="Bonometti L."/>
            <person name="Westerberg I."/>
            <person name="Brannstrom I.O."/>
            <person name="Guillou S."/>
            <person name="Cros-Aarteil S."/>
            <person name="Calhoun S."/>
            <person name="Haridas S."/>
            <person name="Kuo A."/>
            <person name="Mondo S."/>
            <person name="Pangilinan J."/>
            <person name="Riley R."/>
            <person name="LaButti K."/>
            <person name="Andreopoulos B."/>
            <person name="Lipzen A."/>
            <person name="Chen C."/>
            <person name="Yan M."/>
            <person name="Daum C."/>
            <person name="Ng V."/>
            <person name="Clum A."/>
            <person name="Steindorff A."/>
            <person name="Ohm R.A."/>
            <person name="Martin F."/>
            <person name="Silar P."/>
            <person name="Natvig D.O."/>
            <person name="Lalanne C."/>
            <person name="Gautier V."/>
            <person name="Ament-Velasquez S.L."/>
            <person name="Kruys A."/>
            <person name="Hutchinson M.I."/>
            <person name="Powell A.J."/>
            <person name="Barry K."/>
            <person name="Miller A.N."/>
            <person name="Grigoriev I.V."/>
            <person name="Debuchy R."/>
            <person name="Gladieux P."/>
            <person name="Hiltunen Thoren M."/>
            <person name="Johannesson H."/>
        </authorList>
    </citation>
    <scope>NUCLEOTIDE SEQUENCE</scope>
    <source>
        <strain evidence="2">CBS 990.96</strain>
    </source>
</reference>
<evidence type="ECO:0000313" key="3">
    <source>
        <dbReference type="Proteomes" id="UP001301958"/>
    </source>
</evidence>
<reference evidence="2" key="2">
    <citation type="submission" date="2023-05" db="EMBL/GenBank/DDBJ databases">
        <authorList>
            <consortium name="Lawrence Berkeley National Laboratory"/>
            <person name="Steindorff A."/>
            <person name="Hensen N."/>
            <person name="Bonometti L."/>
            <person name="Westerberg I."/>
            <person name="Brannstrom I.O."/>
            <person name="Guillou S."/>
            <person name="Cros-Aarteil S."/>
            <person name="Calhoun S."/>
            <person name="Haridas S."/>
            <person name="Kuo A."/>
            <person name="Mondo S."/>
            <person name="Pangilinan J."/>
            <person name="Riley R."/>
            <person name="Labutti K."/>
            <person name="Andreopoulos B."/>
            <person name="Lipzen A."/>
            <person name="Chen C."/>
            <person name="Yanf M."/>
            <person name="Daum C."/>
            <person name="Ng V."/>
            <person name="Clum A."/>
            <person name="Ohm R."/>
            <person name="Martin F."/>
            <person name="Silar P."/>
            <person name="Natvig D."/>
            <person name="Lalanne C."/>
            <person name="Gautier V."/>
            <person name="Ament-Velasquez S.L."/>
            <person name="Kruys A."/>
            <person name="Hutchinson M.I."/>
            <person name="Powell A.J."/>
            <person name="Barry K."/>
            <person name="Miller A.N."/>
            <person name="Grigoriev I.V."/>
            <person name="Debuchy R."/>
            <person name="Gladieux P."/>
            <person name="Thoren M.H."/>
            <person name="Johannesson H."/>
        </authorList>
    </citation>
    <scope>NUCLEOTIDE SEQUENCE</scope>
    <source>
        <strain evidence="2">CBS 990.96</strain>
    </source>
</reference>
<feature type="region of interest" description="Disordered" evidence="1">
    <location>
        <begin position="208"/>
        <end position="252"/>
    </location>
</feature>
<gene>
    <name evidence="2" type="ORF">QBC38DRAFT_446146</name>
</gene>
<comment type="caution">
    <text evidence="2">The sequence shown here is derived from an EMBL/GenBank/DDBJ whole genome shotgun (WGS) entry which is preliminary data.</text>
</comment>
<proteinExistence type="predicted"/>
<keyword evidence="3" id="KW-1185">Reference proteome</keyword>
<protein>
    <submittedName>
        <fullName evidence="2">Uncharacterized protein</fullName>
    </submittedName>
</protein>